<dbReference type="PANTHER" id="PTHR43741:SF4">
    <property type="entry name" value="FMN-DEPENDENT NADH:QUINONE OXIDOREDUCTASE"/>
    <property type="match status" value="1"/>
</dbReference>
<sequence length="252" mass="28726">MTENIEDRAKAGANARPGRIRLKILVVTGTEIKGCTYRMKEIFLDCLREGNEITEYVLPRDCPQFCSGCKTCFLRSEKLCPHAKYVMPIWEAMLSADLLVFASPVYALRTTGQMKALLDHLCSHWMAHRPDERMFYKKAVILTNAIGPMNGGAQRDIATSLTWLGVSDIKKFGVGLMEGVFWDELSEERRDMIAGKLQRLAGRYIKPYTSRKGLKVGLIFTMTKKLHQDLVRKEKVPSADNQHWLDKGWIKL</sequence>
<accession>A0A645CZ74</accession>
<feature type="domain" description="NADPH-dependent FMN reductase-like" evidence="1">
    <location>
        <begin position="23"/>
        <end position="169"/>
    </location>
</feature>
<comment type="caution">
    <text evidence="2">The sequence shown here is derived from an EMBL/GenBank/DDBJ whole genome shotgun (WGS) entry which is preliminary data.</text>
</comment>
<dbReference type="AlphaFoldDB" id="A0A645CZ74"/>
<dbReference type="EMBL" id="VSSQ01031403">
    <property type="protein sequence ID" value="MPM82274.1"/>
    <property type="molecule type" value="Genomic_DNA"/>
</dbReference>
<name>A0A645CZ74_9ZZZZ</name>
<dbReference type="GO" id="GO:0016491">
    <property type="term" value="F:oxidoreductase activity"/>
    <property type="evidence" value="ECO:0007669"/>
    <property type="project" value="InterPro"/>
</dbReference>
<organism evidence="2">
    <name type="scientific">bioreactor metagenome</name>
    <dbReference type="NCBI Taxonomy" id="1076179"/>
    <lineage>
        <taxon>unclassified sequences</taxon>
        <taxon>metagenomes</taxon>
        <taxon>ecological metagenomes</taxon>
    </lineage>
</organism>
<evidence type="ECO:0000259" key="1">
    <source>
        <dbReference type="Pfam" id="PF03358"/>
    </source>
</evidence>
<dbReference type="InterPro" id="IPR005025">
    <property type="entry name" value="FMN_Rdtase-like_dom"/>
</dbReference>
<dbReference type="InterPro" id="IPR029039">
    <property type="entry name" value="Flavoprotein-like_sf"/>
</dbReference>
<proteinExistence type="predicted"/>
<dbReference type="InterPro" id="IPR050104">
    <property type="entry name" value="FMN-dep_NADH:Q_OxRdtase_AzoR1"/>
</dbReference>
<protein>
    <recommendedName>
        <fullName evidence="1">NADPH-dependent FMN reductase-like domain-containing protein</fullName>
    </recommendedName>
</protein>
<evidence type="ECO:0000313" key="2">
    <source>
        <dbReference type="EMBL" id="MPM82274.1"/>
    </source>
</evidence>
<dbReference type="Pfam" id="PF03358">
    <property type="entry name" value="FMN_red"/>
    <property type="match status" value="1"/>
</dbReference>
<gene>
    <name evidence="2" type="ORF">SDC9_129335</name>
</gene>
<dbReference type="PANTHER" id="PTHR43741">
    <property type="entry name" value="FMN-DEPENDENT NADH-AZOREDUCTASE 1"/>
    <property type="match status" value="1"/>
</dbReference>
<dbReference type="SUPFAM" id="SSF52218">
    <property type="entry name" value="Flavoproteins"/>
    <property type="match status" value="1"/>
</dbReference>
<dbReference type="Gene3D" id="3.40.50.360">
    <property type="match status" value="1"/>
</dbReference>
<reference evidence="2" key="1">
    <citation type="submission" date="2019-08" db="EMBL/GenBank/DDBJ databases">
        <authorList>
            <person name="Kucharzyk K."/>
            <person name="Murdoch R.W."/>
            <person name="Higgins S."/>
            <person name="Loffler F."/>
        </authorList>
    </citation>
    <scope>NUCLEOTIDE SEQUENCE</scope>
</reference>